<dbReference type="AlphaFoldDB" id="A0A4R4KLR1"/>
<proteinExistence type="inferred from homology"/>
<gene>
    <name evidence="7 9" type="primary">pgl</name>
    <name evidence="9" type="ORF">EZE20_02525</name>
</gene>
<evidence type="ECO:0000256" key="1">
    <source>
        <dbReference type="ARBA" id="ARBA00000832"/>
    </source>
</evidence>
<dbReference type="InterPro" id="IPR006148">
    <property type="entry name" value="Glc/Gal-6P_isomerase"/>
</dbReference>
<dbReference type="InterPro" id="IPR005900">
    <property type="entry name" value="6-phosphogluconolactonase_DevB"/>
</dbReference>
<accession>A0A4R4KLR1</accession>
<evidence type="ECO:0000256" key="6">
    <source>
        <dbReference type="ARBA" id="ARBA00020337"/>
    </source>
</evidence>
<dbReference type="Pfam" id="PF01182">
    <property type="entry name" value="Glucosamine_iso"/>
    <property type="match status" value="1"/>
</dbReference>
<dbReference type="GO" id="GO:0005975">
    <property type="term" value="P:carbohydrate metabolic process"/>
    <property type="evidence" value="ECO:0007669"/>
    <property type="project" value="UniProtKB-UniRule"/>
</dbReference>
<dbReference type="GO" id="GO:0006098">
    <property type="term" value="P:pentose-phosphate shunt"/>
    <property type="evidence" value="ECO:0007669"/>
    <property type="project" value="UniProtKB-UniPathway"/>
</dbReference>
<sequence length="247" mass="27694">MIQIFQNKDLLSKAAADFFVQKAQEAIQQHGRFVVALTGGSSPVELYKLLAQPPYTELISWPQTFIFWGDERWVPLTDERSNARMAHETLLDHVPIPAENIFPMRAESIEPETFALLYEQHLRDFLGNESPAFDLILLGMGDDGHTASLFPGTAVLHEESRYVQAYFLEPQAMYRITLTAPLINLAKAVCFLTFGSNKAPALFEVLEGKSNPEHYPSQLIRPENGELLWLVDEQAASLLTSANSGNM</sequence>
<comment type="pathway">
    <text evidence="3 7">Carbohydrate degradation; pentose phosphate pathway; D-ribulose 5-phosphate from D-glucose 6-phosphate (oxidative stage): step 2/3.</text>
</comment>
<dbReference type="SUPFAM" id="SSF100950">
    <property type="entry name" value="NagB/RpiA/CoA transferase-like"/>
    <property type="match status" value="1"/>
</dbReference>
<evidence type="ECO:0000256" key="5">
    <source>
        <dbReference type="ARBA" id="ARBA00013198"/>
    </source>
</evidence>
<evidence type="ECO:0000256" key="3">
    <source>
        <dbReference type="ARBA" id="ARBA00004961"/>
    </source>
</evidence>
<dbReference type="EMBL" id="SMJU01000001">
    <property type="protein sequence ID" value="TDB69228.1"/>
    <property type="molecule type" value="Genomic_DNA"/>
</dbReference>
<dbReference type="NCBIfam" id="TIGR01198">
    <property type="entry name" value="pgl"/>
    <property type="match status" value="1"/>
</dbReference>
<dbReference type="EC" id="3.1.1.31" evidence="5 7"/>
<reference evidence="9 10" key="1">
    <citation type="submission" date="2019-02" db="EMBL/GenBank/DDBJ databases">
        <title>Arundinibacter roseus gen. nov., sp. nov., a new member of the family Cytophagaceae.</title>
        <authorList>
            <person name="Szuroczki S."/>
            <person name="Khayer B."/>
            <person name="Sproer C."/>
            <person name="Toumi M."/>
            <person name="Szabo A."/>
            <person name="Felfoldi T."/>
            <person name="Schumann P."/>
            <person name="Toth E."/>
        </authorList>
    </citation>
    <scope>NUCLEOTIDE SEQUENCE [LARGE SCALE GENOMIC DNA]</scope>
    <source>
        <strain evidence="9 10">DMA-k-7a</strain>
    </source>
</reference>
<evidence type="ECO:0000313" key="9">
    <source>
        <dbReference type="EMBL" id="TDB69228.1"/>
    </source>
</evidence>
<evidence type="ECO:0000256" key="4">
    <source>
        <dbReference type="ARBA" id="ARBA00010662"/>
    </source>
</evidence>
<dbReference type="Gene3D" id="3.40.50.1360">
    <property type="match status" value="1"/>
</dbReference>
<evidence type="ECO:0000256" key="7">
    <source>
        <dbReference type="RuleBase" id="RU365095"/>
    </source>
</evidence>
<dbReference type="PANTHER" id="PTHR11054:SF0">
    <property type="entry name" value="6-PHOSPHOGLUCONOLACTONASE"/>
    <property type="match status" value="1"/>
</dbReference>
<dbReference type="Proteomes" id="UP000295706">
    <property type="component" value="Unassembled WGS sequence"/>
</dbReference>
<comment type="catalytic activity">
    <reaction evidence="1 7">
        <text>6-phospho-D-glucono-1,5-lactone + H2O = 6-phospho-D-gluconate + H(+)</text>
        <dbReference type="Rhea" id="RHEA:12556"/>
        <dbReference type="ChEBI" id="CHEBI:15377"/>
        <dbReference type="ChEBI" id="CHEBI:15378"/>
        <dbReference type="ChEBI" id="CHEBI:57955"/>
        <dbReference type="ChEBI" id="CHEBI:58759"/>
        <dbReference type="EC" id="3.1.1.31"/>
    </reaction>
</comment>
<name>A0A4R4KLR1_9BACT</name>
<dbReference type="OrthoDB" id="9810967at2"/>
<evidence type="ECO:0000256" key="2">
    <source>
        <dbReference type="ARBA" id="ARBA00002681"/>
    </source>
</evidence>
<organism evidence="9 10">
    <name type="scientific">Arundinibacter roseus</name>
    <dbReference type="NCBI Taxonomy" id="2070510"/>
    <lineage>
        <taxon>Bacteria</taxon>
        <taxon>Pseudomonadati</taxon>
        <taxon>Bacteroidota</taxon>
        <taxon>Cytophagia</taxon>
        <taxon>Cytophagales</taxon>
        <taxon>Spirosomataceae</taxon>
        <taxon>Arundinibacter</taxon>
    </lineage>
</organism>
<comment type="similarity">
    <text evidence="4 7">Belongs to the glucosamine/galactosamine-6-phosphate isomerase family. 6-phosphogluconolactonase subfamily.</text>
</comment>
<comment type="function">
    <text evidence="2 7">Hydrolysis of 6-phosphogluconolactone to 6-phosphogluconate.</text>
</comment>
<evidence type="ECO:0000259" key="8">
    <source>
        <dbReference type="Pfam" id="PF01182"/>
    </source>
</evidence>
<keyword evidence="10" id="KW-1185">Reference proteome</keyword>
<dbReference type="InterPro" id="IPR037171">
    <property type="entry name" value="NagB/RpiA_transferase-like"/>
</dbReference>
<dbReference type="CDD" id="cd01400">
    <property type="entry name" value="6PGL"/>
    <property type="match status" value="1"/>
</dbReference>
<evidence type="ECO:0000313" key="10">
    <source>
        <dbReference type="Proteomes" id="UP000295706"/>
    </source>
</evidence>
<dbReference type="PANTHER" id="PTHR11054">
    <property type="entry name" value="6-PHOSPHOGLUCONOLACTONASE"/>
    <property type="match status" value="1"/>
</dbReference>
<protein>
    <recommendedName>
        <fullName evidence="6 7">6-phosphogluconolactonase</fullName>
        <shortName evidence="7">6PGL</shortName>
        <ecNumber evidence="5 7">3.1.1.31</ecNumber>
    </recommendedName>
</protein>
<dbReference type="GO" id="GO:0017057">
    <property type="term" value="F:6-phosphogluconolactonase activity"/>
    <property type="evidence" value="ECO:0007669"/>
    <property type="project" value="UniProtKB-UniRule"/>
</dbReference>
<feature type="domain" description="Glucosamine/galactosamine-6-phosphate isomerase" evidence="8">
    <location>
        <begin position="7"/>
        <end position="229"/>
    </location>
</feature>
<dbReference type="UniPathway" id="UPA00115">
    <property type="reaction ID" value="UER00409"/>
</dbReference>
<dbReference type="RefSeq" id="WP_132114116.1">
    <property type="nucleotide sequence ID" value="NZ_SMJU01000001.1"/>
</dbReference>
<dbReference type="InterPro" id="IPR039104">
    <property type="entry name" value="6PGL"/>
</dbReference>
<keyword evidence="7 9" id="KW-0378">Hydrolase</keyword>
<comment type="caution">
    <text evidence="9">The sequence shown here is derived from an EMBL/GenBank/DDBJ whole genome shotgun (WGS) entry which is preliminary data.</text>
</comment>